<dbReference type="AlphaFoldDB" id="A0A8X6WWX9"/>
<dbReference type="EMBL" id="BMAV01003281">
    <property type="protein sequence ID" value="GFY42725.1"/>
    <property type="molecule type" value="Genomic_DNA"/>
</dbReference>
<evidence type="ECO:0000313" key="2">
    <source>
        <dbReference type="Proteomes" id="UP000886998"/>
    </source>
</evidence>
<name>A0A8X6WWX9_9ARAC</name>
<keyword evidence="2" id="KW-1185">Reference proteome</keyword>
<proteinExistence type="predicted"/>
<dbReference type="Proteomes" id="UP000886998">
    <property type="component" value="Unassembled WGS sequence"/>
</dbReference>
<accession>A0A8X6WWX9</accession>
<dbReference type="OrthoDB" id="10439680at2759"/>
<evidence type="ECO:0000313" key="1">
    <source>
        <dbReference type="EMBL" id="GFY42725.1"/>
    </source>
</evidence>
<reference evidence="1" key="1">
    <citation type="submission" date="2020-08" db="EMBL/GenBank/DDBJ databases">
        <title>Multicomponent nature underlies the extraordinary mechanical properties of spider dragline silk.</title>
        <authorList>
            <person name="Kono N."/>
            <person name="Nakamura H."/>
            <person name="Mori M."/>
            <person name="Yoshida Y."/>
            <person name="Ohtoshi R."/>
            <person name="Malay A.D."/>
            <person name="Moran D.A.P."/>
            <person name="Tomita M."/>
            <person name="Numata K."/>
            <person name="Arakawa K."/>
        </authorList>
    </citation>
    <scope>NUCLEOTIDE SEQUENCE</scope>
</reference>
<sequence length="128" mass="14935">MADSFQKNPKGILLGANFLVNTITGKPRKINKNLFVLPSPFWRNFLMGQLPYSRKVKNAAVFNISCRVVESDLERLWGLESFLLEEELTKGYAKEHGLNNFGKEVKKKKWALRGPVTMEDERYKRRFR</sequence>
<gene>
    <name evidence="1" type="primary">NCL1_31766</name>
    <name evidence="1" type="ORF">TNIN_448351</name>
</gene>
<comment type="caution">
    <text evidence="1">The sequence shown here is derived from an EMBL/GenBank/DDBJ whole genome shotgun (WGS) entry which is preliminary data.</text>
</comment>
<organism evidence="1 2">
    <name type="scientific">Trichonephila inaurata madagascariensis</name>
    <dbReference type="NCBI Taxonomy" id="2747483"/>
    <lineage>
        <taxon>Eukaryota</taxon>
        <taxon>Metazoa</taxon>
        <taxon>Ecdysozoa</taxon>
        <taxon>Arthropoda</taxon>
        <taxon>Chelicerata</taxon>
        <taxon>Arachnida</taxon>
        <taxon>Araneae</taxon>
        <taxon>Araneomorphae</taxon>
        <taxon>Entelegynae</taxon>
        <taxon>Araneoidea</taxon>
        <taxon>Nephilidae</taxon>
        <taxon>Trichonephila</taxon>
        <taxon>Trichonephila inaurata</taxon>
    </lineage>
</organism>
<protein>
    <submittedName>
        <fullName evidence="1">Uncharacterized protein</fullName>
    </submittedName>
</protein>